<evidence type="ECO:0000256" key="4">
    <source>
        <dbReference type="ARBA" id="ARBA00022692"/>
    </source>
</evidence>
<keyword evidence="2" id="KW-0813">Transport</keyword>
<dbReference type="GO" id="GO:0015421">
    <property type="term" value="F:ABC-type oligopeptide transporter activity"/>
    <property type="evidence" value="ECO:0007669"/>
    <property type="project" value="TreeGrafter"/>
</dbReference>
<keyword evidence="3" id="KW-1003">Cell membrane</keyword>
<feature type="domain" description="ABC transmembrane type-1" evidence="13">
    <location>
        <begin position="22"/>
        <end position="304"/>
    </location>
</feature>
<dbReference type="CDD" id="cd18552">
    <property type="entry name" value="ABC_6TM_MsbA_like"/>
    <property type="match status" value="1"/>
</dbReference>
<dbReference type="FunFam" id="3.40.50.300:FF:000140">
    <property type="entry name" value="Lipid A export ATP-binding/permease protein MsbA"/>
    <property type="match status" value="1"/>
</dbReference>
<evidence type="ECO:0000256" key="6">
    <source>
        <dbReference type="ARBA" id="ARBA00022840"/>
    </source>
</evidence>
<dbReference type="Gene3D" id="3.40.50.300">
    <property type="entry name" value="P-loop containing nucleotide triphosphate hydrolases"/>
    <property type="match status" value="1"/>
</dbReference>
<evidence type="ECO:0000256" key="9">
    <source>
        <dbReference type="ARBA" id="ARBA00023055"/>
    </source>
</evidence>
<dbReference type="Pfam" id="PF00005">
    <property type="entry name" value="ABC_tran"/>
    <property type="match status" value="1"/>
</dbReference>
<keyword evidence="5" id="KW-0547">Nucleotide-binding</keyword>
<dbReference type="InterPro" id="IPR027417">
    <property type="entry name" value="P-loop_NTPase"/>
</dbReference>
<dbReference type="PROSITE" id="PS50929">
    <property type="entry name" value="ABC_TM1F"/>
    <property type="match status" value="1"/>
</dbReference>
<keyword evidence="9" id="KW-0445">Lipid transport</keyword>
<keyword evidence="4 11" id="KW-0812">Transmembrane</keyword>
<proteinExistence type="predicted"/>
<feature type="transmembrane region" description="Helical" evidence="11">
    <location>
        <begin position="57"/>
        <end position="78"/>
    </location>
</feature>
<dbReference type="InterPro" id="IPR036640">
    <property type="entry name" value="ABC1_TM_sf"/>
</dbReference>
<keyword evidence="15" id="KW-1185">Reference proteome</keyword>
<evidence type="ECO:0000256" key="2">
    <source>
        <dbReference type="ARBA" id="ARBA00022448"/>
    </source>
</evidence>
<feature type="transmembrane region" description="Helical" evidence="11">
    <location>
        <begin position="153"/>
        <end position="176"/>
    </location>
</feature>
<dbReference type="NCBIfam" id="TIGR02203">
    <property type="entry name" value="MsbA_lipidA"/>
    <property type="match status" value="1"/>
</dbReference>
<dbReference type="InterPro" id="IPR017871">
    <property type="entry name" value="ABC_transporter-like_CS"/>
</dbReference>
<name>A0A4R1B450_9PROT</name>
<feature type="domain" description="ABC transporter" evidence="12">
    <location>
        <begin position="336"/>
        <end position="572"/>
    </location>
</feature>
<dbReference type="Gene3D" id="1.20.1560.10">
    <property type="entry name" value="ABC transporter type 1, transmembrane domain"/>
    <property type="match status" value="1"/>
</dbReference>
<dbReference type="GO" id="GO:0034040">
    <property type="term" value="F:ATPase-coupled lipid transmembrane transporter activity"/>
    <property type="evidence" value="ECO:0007669"/>
    <property type="project" value="InterPro"/>
</dbReference>
<keyword evidence="8 11" id="KW-1133">Transmembrane helix</keyword>
<evidence type="ECO:0000313" key="15">
    <source>
        <dbReference type="Proteomes" id="UP000295443"/>
    </source>
</evidence>
<accession>A0A4R1B450</accession>
<gene>
    <name evidence="14" type="primary">msbA</name>
    <name evidence="14" type="ORF">EZJ19_11545</name>
</gene>
<dbReference type="GO" id="GO:0005886">
    <property type="term" value="C:plasma membrane"/>
    <property type="evidence" value="ECO:0007669"/>
    <property type="project" value="UniProtKB-SubCell"/>
</dbReference>
<organism evidence="14 15">
    <name type="scientific">Parasulfuritortus cantonensis</name>
    <dbReference type="NCBI Taxonomy" id="2528202"/>
    <lineage>
        <taxon>Bacteria</taxon>
        <taxon>Pseudomonadati</taxon>
        <taxon>Pseudomonadota</taxon>
        <taxon>Betaproteobacteria</taxon>
        <taxon>Nitrosomonadales</taxon>
        <taxon>Thiobacillaceae</taxon>
        <taxon>Parasulfuritortus</taxon>
    </lineage>
</organism>
<evidence type="ECO:0000259" key="13">
    <source>
        <dbReference type="PROSITE" id="PS50929"/>
    </source>
</evidence>
<dbReference type="GO" id="GO:0090374">
    <property type="term" value="P:oligopeptide export from mitochondrion"/>
    <property type="evidence" value="ECO:0007669"/>
    <property type="project" value="TreeGrafter"/>
</dbReference>
<comment type="caution">
    <text evidence="14">The sequence shown here is derived from an EMBL/GenBank/DDBJ whole genome shotgun (WGS) entry which is preliminary data.</text>
</comment>
<dbReference type="InterPro" id="IPR039421">
    <property type="entry name" value="Type_1_exporter"/>
</dbReference>
<dbReference type="EMBL" id="SJZB01000042">
    <property type="protein sequence ID" value="TCJ12864.1"/>
    <property type="molecule type" value="Genomic_DNA"/>
</dbReference>
<dbReference type="SUPFAM" id="SSF90123">
    <property type="entry name" value="ABC transporter transmembrane region"/>
    <property type="match status" value="1"/>
</dbReference>
<evidence type="ECO:0000256" key="3">
    <source>
        <dbReference type="ARBA" id="ARBA00022475"/>
    </source>
</evidence>
<dbReference type="Proteomes" id="UP000295443">
    <property type="component" value="Unassembled WGS sequence"/>
</dbReference>
<dbReference type="Pfam" id="PF00664">
    <property type="entry name" value="ABC_membrane"/>
    <property type="match status" value="1"/>
</dbReference>
<dbReference type="PANTHER" id="PTHR43394:SF1">
    <property type="entry name" value="ATP-BINDING CASSETTE SUB-FAMILY B MEMBER 10, MITOCHONDRIAL"/>
    <property type="match status" value="1"/>
</dbReference>
<evidence type="ECO:0000256" key="11">
    <source>
        <dbReference type="SAM" id="Phobius"/>
    </source>
</evidence>
<dbReference type="SUPFAM" id="SSF52540">
    <property type="entry name" value="P-loop containing nucleoside triphosphate hydrolases"/>
    <property type="match status" value="1"/>
</dbReference>
<evidence type="ECO:0000259" key="12">
    <source>
        <dbReference type="PROSITE" id="PS50893"/>
    </source>
</evidence>
<dbReference type="GO" id="GO:0005524">
    <property type="term" value="F:ATP binding"/>
    <property type="evidence" value="ECO:0007669"/>
    <property type="project" value="UniProtKB-KW"/>
</dbReference>
<evidence type="ECO:0000313" key="14">
    <source>
        <dbReference type="EMBL" id="TCJ12864.1"/>
    </source>
</evidence>
<feature type="transmembrane region" description="Helical" evidence="11">
    <location>
        <begin position="251"/>
        <end position="269"/>
    </location>
</feature>
<dbReference type="AlphaFoldDB" id="A0A4R1B450"/>
<dbReference type="PANTHER" id="PTHR43394">
    <property type="entry name" value="ATP-DEPENDENT PERMEASE MDL1, MITOCHONDRIAL"/>
    <property type="match status" value="1"/>
</dbReference>
<dbReference type="PROSITE" id="PS00211">
    <property type="entry name" value="ABC_TRANSPORTER_1"/>
    <property type="match status" value="1"/>
</dbReference>
<evidence type="ECO:0000256" key="10">
    <source>
        <dbReference type="ARBA" id="ARBA00023136"/>
    </source>
</evidence>
<reference evidence="14 15" key="1">
    <citation type="submission" date="2019-03" db="EMBL/GenBank/DDBJ databases">
        <title>Genome sequence of Thiobacillaceae bacterium LSR1, a sulfur-oxidizing bacterium isolated from freshwater sediment.</title>
        <authorList>
            <person name="Li S."/>
        </authorList>
    </citation>
    <scope>NUCLEOTIDE SEQUENCE [LARGE SCALE GENOMIC DNA]</scope>
    <source>
        <strain evidence="14 15">LSR1</strain>
    </source>
</reference>
<keyword evidence="10 11" id="KW-0472">Membrane</keyword>
<dbReference type="InterPro" id="IPR011917">
    <property type="entry name" value="ABC_transpr_lipidA"/>
</dbReference>
<evidence type="ECO:0000256" key="8">
    <source>
        <dbReference type="ARBA" id="ARBA00022989"/>
    </source>
</evidence>
<dbReference type="PROSITE" id="PS50893">
    <property type="entry name" value="ABC_TRANSPORTER_2"/>
    <property type="match status" value="1"/>
</dbReference>
<feature type="transmembrane region" description="Helical" evidence="11">
    <location>
        <begin position="85"/>
        <end position="104"/>
    </location>
</feature>
<dbReference type="OrthoDB" id="8554730at2"/>
<dbReference type="SMART" id="SM00382">
    <property type="entry name" value="AAA"/>
    <property type="match status" value="1"/>
</dbReference>
<dbReference type="InterPro" id="IPR003593">
    <property type="entry name" value="AAA+_ATPase"/>
</dbReference>
<protein>
    <submittedName>
        <fullName evidence="14">Lipid A export permease/ATP-binding protein MsbA</fullName>
    </submittedName>
</protein>
<evidence type="ECO:0000256" key="7">
    <source>
        <dbReference type="ARBA" id="ARBA00022967"/>
    </source>
</evidence>
<evidence type="ECO:0000256" key="5">
    <source>
        <dbReference type="ARBA" id="ARBA00022741"/>
    </source>
</evidence>
<keyword evidence="7" id="KW-1278">Translocase</keyword>
<keyword evidence="6 14" id="KW-0067">ATP-binding</keyword>
<dbReference type="InterPro" id="IPR011527">
    <property type="entry name" value="ABC1_TM_dom"/>
</dbReference>
<comment type="subcellular location">
    <subcellularLocation>
        <location evidence="1">Cell membrane</location>
        <topology evidence="1">Multi-pass membrane protein</topology>
    </subcellularLocation>
</comment>
<dbReference type="RefSeq" id="WP_131447726.1">
    <property type="nucleotide sequence ID" value="NZ_SJZB01000042.1"/>
</dbReference>
<dbReference type="GO" id="GO:0016887">
    <property type="term" value="F:ATP hydrolysis activity"/>
    <property type="evidence" value="ECO:0007669"/>
    <property type="project" value="InterPro"/>
</dbReference>
<dbReference type="InterPro" id="IPR003439">
    <property type="entry name" value="ABC_transporter-like_ATP-bd"/>
</dbReference>
<evidence type="ECO:0000256" key="1">
    <source>
        <dbReference type="ARBA" id="ARBA00004651"/>
    </source>
</evidence>
<sequence>MNSRTLYLRLLGYVRPYWRMFALSVFTMVLVAASEPVLPALMKPMLDGSFVHKDPAIIHWVPLALIALFVVRGIAGFVSSYSMSYVASYLVMDLRMLIFAKLLVQPVAYYDDARKGQLVATAAFNVNQLTDAATNVLTTVVRDALTVAGLIGWLFYLNWKLAIITFAIAPPAFWVFRYAGRRLRYTSREIQRNVGEITHVLDESIVGHKIVKIFDGQEYERARFFEVARRARRFAMKQTVVSQAHGPITQLLAALALATIIYIATLQAASDQTTVGGFVSFMVAMLMLSAPLKRLSGVTLSLQRGLAAAEAVFHLLDLEDEIDTGTIDVENAHGELAFEEVVLNYPGKERPALDHVNLTVRPGETVALVGGSGGGKTSLVNLIPRFYRPTGGRILLDGVDLNDIRLGSLRANIALVSQETTLFNDSVAANIAYGRLRRVSRADIERAAEAAHARDFIRELPEGFDTMIGENGVKLSGGQRQRLAIARAILKDAPILILDEATSALDTESERLVQKALENLMQGRTTLVIAHRLSTIENADRIVVLERGRITEIGSHAELLARGGTYSRLHAMQFHEEKGAD</sequence>
<feature type="transmembrane region" description="Helical" evidence="11">
    <location>
        <begin position="275"/>
        <end position="292"/>
    </location>
</feature>